<feature type="compositionally biased region" description="Basic and acidic residues" evidence="1">
    <location>
        <begin position="401"/>
        <end position="415"/>
    </location>
</feature>
<feature type="compositionally biased region" description="Low complexity" evidence="1">
    <location>
        <begin position="323"/>
        <end position="332"/>
    </location>
</feature>
<evidence type="ECO:0000256" key="1">
    <source>
        <dbReference type="SAM" id="MobiDB-lite"/>
    </source>
</evidence>
<dbReference type="RefSeq" id="XP_066077650.1">
    <property type="nucleotide sequence ID" value="XM_066221553.1"/>
</dbReference>
<feature type="compositionally biased region" description="Acidic residues" evidence="1">
    <location>
        <begin position="209"/>
        <end position="219"/>
    </location>
</feature>
<name>A0AAX4JZV9_9TREE</name>
<dbReference type="GeneID" id="91096494"/>
<evidence type="ECO:0000313" key="2">
    <source>
        <dbReference type="EMBL" id="WWC90887.1"/>
    </source>
</evidence>
<feature type="compositionally biased region" description="Polar residues" evidence="1">
    <location>
        <begin position="227"/>
        <end position="239"/>
    </location>
</feature>
<reference evidence="2 3" key="1">
    <citation type="submission" date="2024-01" db="EMBL/GenBank/DDBJ databases">
        <title>Comparative genomics of Cryptococcus and Kwoniella reveals pathogenesis evolution and contrasting modes of karyotype evolution via chromosome fusion or intercentromeric recombination.</title>
        <authorList>
            <person name="Coelho M.A."/>
            <person name="David-Palma M."/>
            <person name="Shea T."/>
            <person name="Bowers K."/>
            <person name="McGinley-Smith S."/>
            <person name="Mohammad A.W."/>
            <person name="Gnirke A."/>
            <person name="Yurkov A.M."/>
            <person name="Nowrousian M."/>
            <person name="Sun S."/>
            <person name="Cuomo C.A."/>
            <person name="Heitman J."/>
        </authorList>
    </citation>
    <scope>NUCLEOTIDE SEQUENCE [LARGE SCALE GENOMIC DNA]</scope>
    <source>
        <strain evidence="2 3">CBS 6074</strain>
    </source>
</reference>
<sequence>MQDHQHQPHRLRSNIHHHQHHHHSVCGFPVFDKAGPSSSSSSSSGQNKLLKDLDLEWIPIPSIRPRYEDDVTNKIKLTNLLSPKPSLEKIKLKAYNITSPTNKPIPKDAKSEFTYAYVDRVNQYHTNNNDDSRLISSPLRIGRTSSKIWLKAKERFNKREGSFNRRKTPASSHSCGTDIQGDGEISHHHGGANDNSEGRQRGVGKGEITSEEEEEEEWEIITPPLTSPCSQFSSTFSFNQGHSDSEQSSSSSGPQHQQIDDEEEMFVGARGTGTISRVSQRAQQGSALDLLEDIDVIRSNGIGVTQADHPPISHEMTNDRNHSVSASGSGSCSDRRSPIEIILNQYQFPSPPSHSHLHLYSRSSLSQHNRRNHSNQAIREPNNHVKQKKSWLEGGPLTSPNEREDIPMKLPDDHPFNSNSNPNSSSTHSRSSSVPSQNQNSASQDRTSPCTQGGDSREEEEEEEDEQSELRDNHQSNRNPLDHYTHLKHLFLSLIILKNVLYKRNLDSIKLLSSSKDILPLSIVLGIESRLDRFWLKWSKILNLSGNQVTKELSLLLPHLRYIPNRNLTSLRISSNSNSISRERESLEKLIPKPVTSDELERLIWSLEVKFKIPSGTFTRMFGSKVSVRKMTLKEEIIADENGLRDWMIGEKLMKERDRWREDGMRKGK</sequence>
<protein>
    <submittedName>
        <fullName evidence="2">Uncharacterized protein</fullName>
    </submittedName>
</protein>
<feature type="compositionally biased region" description="Low complexity" evidence="1">
    <location>
        <begin position="417"/>
        <end position="436"/>
    </location>
</feature>
<proteinExistence type="predicted"/>
<feature type="region of interest" description="Disordered" evidence="1">
    <location>
        <begin position="347"/>
        <end position="480"/>
    </location>
</feature>
<feature type="compositionally biased region" description="Basic and acidic residues" evidence="1">
    <location>
        <begin position="468"/>
        <end position="480"/>
    </location>
</feature>
<evidence type="ECO:0000313" key="3">
    <source>
        <dbReference type="Proteomes" id="UP001355207"/>
    </source>
</evidence>
<dbReference type="AlphaFoldDB" id="A0AAX4JZV9"/>
<feature type="compositionally biased region" description="Acidic residues" evidence="1">
    <location>
        <begin position="457"/>
        <end position="467"/>
    </location>
</feature>
<feature type="region of interest" description="Disordered" evidence="1">
    <location>
        <begin position="159"/>
        <end position="259"/>
    </location>
</feature>
<dbReference type="Proteomes" id="UP001355207">
    <property type="component" value="Chromosome 7"/>
</dbReference>
<keyword evidence="3" id="KW-1185">Reference proteome</keyword>
<feature type="region of interest" description="Disordered" evidence="1">
    <location>
        <begin position="26"/>
        <end position="47"/>
    </location>
</feature>
<accession>A0AAX4JZV9</accession>
<feature type="compositionally biased region" description="Polar residues" evidence="1">
    <location>
        <begin position="437"/>
        <end position="451"/>
    </location>
</feature>
<feature type="compositionally biased region" description="Low complexity" evidence="1">
    <location>
        <begin position="240"/>
        <end position="257"/>
    </location>
</feature>
<dbReference type="EMBL" id="CP144104">
    <property type="protein sequence ID" value="WWC90887.1"/>
    <property type="molecule type" value="Genomic_DNA"/>
</dbReference>
<feature type="region of interest" description="Disordered" evidence="1">
    <location>
        <begin position="305"/>
        <end position="335"/>
    </location>
</feature>
<gene>
    <name evidence="2" type="ORF">L201_005824</name>
</gene>
<organism evidence="2 3">
    <name type="scientific">Kwoniella dendrophila CBS 6074</name>
    <dbReference type="NCBI Taxonomy" id="1295534"/>
    <lineage>
        <taxon>Eukaryota</taxon>
        <taxon>Fungi</taxon>
        <taxon>Dikarya</taxon>
        <taxon>Basidiomycota</taxon>
        <taxon>Agaricomycotina</taxon>
        <taxon>Tremellomycetes</taxon>
        <taxon>Tremellales</taxon>
        <taxon>Cryptococcaceae</taxon>
        <taxon>Kwoniella</taxon>
    </lineage>
</organism>